<feature type="region of interest" description="Disordered" evidence="6">
    <location>
        <begin position="68"/>
        <end position="87"/>
    </location>
</feature>
<dbReference type="Gene3D" id="4.10.1000.10">
    <property type="entry name" value="Zinc finger, CCCH-type"/>
    <property type="match status" value="2"/>
</dbReference>
<dbReference type="SUPFAM" id="SSF90229">
    <property type="entry name" value="CCCH zinc finger"/>
    <property type="match status" value="2"/>
</dbReference>
<feature type="domain" description="C3H1-type" evidence="7">
    <location>
        <begin position="92"/>
        <end position="120"/>
    </location>
</feature>
<keyword evidence="3 5" id="KW-0863">Zinc-finger</keyword>
<proteinExistence type="predicted"/>
<dbReference type="InterPro" id="IPR000571">
    <property type="entry name" value="Znf_CCCH"/>
</dbReference>
<evidence type="ECO:0000256" key="2">
    <source>
        <dbReference type="ARBA" id="ARBA00022737"/>
    </source>
</evidence>
<dbReference type="PANTHER" id="PTHR12547">
    <property type="entry name" value="CCCH ZINC FINGER/TIS11-RELATED"/>
    <property type="match status" value="1"/>
</dbReference>
<keyword evidence="4 5" id="KW-0862">Zinc</keyword>
<dbReference type="PROSITE" id="PS50103">
    <property type="entry name" value="ZF_C3H1"/>
    <property type="match status" value="2"/>
</dbReference>
<dbReference type="InterPro" id="IPR036855">
    <property type="entry name" value="Znf_CCCH_sf"/>
</dbReference>
<reference evidence="9" key="1">
    <citation type="submission" date="2025-08" db="UniProtKB">
        <authorList>
            <consortium name="RefSeq"/>
        </authorList>
    </citation>
    <scope>IDENTIFICATION</scope>
</reference>
<sequence length="356" mass="39458">MTDAHDGQSTLDMNEIRQRMLALQKSASNLAQLDLGDLASLLPPGTSRERLIEIKTKLVQLHNLQNRRNNMSDNADDNLNTTADGVSNRSSRYKTELCRPFEENGMCKYGARCQFAHGAAELRTLARHPKYKSQLCRTFHSNGLCPYGHRCHFIHNQDEIRPVVPLSPTMHTNQSFNDASNIRGNESHYPEYPYNDWGRQATFPHLSNETFQKAFSNPSIKSSMPRFGPVNANDLSMIPNANSSLRNLNTLSTGLSLGSAGELSPPVSPIVFGADDPFTSQTSFRPGYVNANLLSEIPELNFNQMMALSKLSAPATAFASPTPAHSNSFSSLTPSPEHSKTSSSQNLLSPFWWKTD</sequence>
<dbReference type="PANTHER" id="PTHR12547:SF18">
    <property type="entry name" value="PROTEIN TIS11"/>
    <property type="match status" value="1"/>
</dbReference>
<dbReference type="GO" id="GO:0008270">
    <property type="term" value="F:zinc ion binding"/>
    <property type="evidence" value="ECO:0007669"/>
    <property type="project" value="UniProtKB-KW"/>
</dbReference>
<dbReference type="KEGG" id="goe:100902394"/>
<keyword evidence="2" id="KW-0677">Repeat</keyword>
<evidence type="ECO:0000256" key="6">
    <source>
        <dbReference type="SAM" id="MobiDB-lite"/>
    </source>
</evidence>
<name>A0AAJ7L936_9ACAR</name>
<keyword evidence="8" id="KW-1185">Reference proteome</keyword>
<dbReference type="Proteomes" id="UP000694867">
    <property type="component" value="Unplaced"/>
</dbReference>
<dbReference type="FunFam" id="4.10.1000.10:FF:000001">
    <property type="entry name" value="zinc finger CCCH domain-containing protein 15-like"/>
    <property type="match status" value="1"/>
</dbReference>
<dbReference type="AlphaFoldDB" id="A0AAJ7L936"/>
<feature type="zinc finger region" description="C3H1-type" evidence="5">
    <location>
        <begin position="92"/>
        <end position="120"/>
    </location>
</feature>
<keyword evidence="1 5" id="KW-0479">Metal-binding</keyword>
<evidence type="ECO:0000313" key="8">
    <source>
        <dbReference type="Proteomes" id="UP000694867"/>
    </source>
</evidence>
<dbReference type="RefSeq" id="XP_018497618.1">
    <property type="nucleotide sequence ID" value="XM_018642102.1"/>
</dbReference>
<dbReference type="GeneID" id="100902394"/>
<organism evidence="8 9">
    <name type="scientific">Galendromus occidentalis</name>
    <name type="common">western predatory mite</name>
    <dbReference type="NCBI Taxonomy" id="34638"/>
    <lineage>
        <taxon>Eukaryota</taxon>
        <taxon>Metazoa</taxon>
        <taxon>Ecdysozoa</taxon>
        <taxon>Arthropoda</taxon>
        <taxon>Chelicerata</taxon>
        <taxon>Arachnida</taxon>
        <taxon>Acari</taxon>
        <taxon>Parasitiformes</taxon>
        <taxon>Mesostigmata</taxon>
        <taxon>Gamasina</taxon>
        <taxon>Phytoseioidea</taxon>
        <taxon>Phytoseiidae</taxon>
        <taxon>Typhlodrominae</taxon>
        <taxon>Galendromus</taxon>
    </lineage>
</organism>
<evidence type="ECO:0000313" key="9">
    <source>
        <dbReference type="RefSeq" id="XP_018497618.1"/>
    </source>
</evidence>
<dbReference type="GO" id="GO:0003729">
    <property type="term" value="F:mRNA binding"/>
    <property type="evidence" value="ECO:0007669"/>
    <property type="project" value="InterPro"/>
</dbReference>
<feature type="zinc finger region" description="C3H1-type" evidence="5">
    <location>
        <begin position="130"/>
        <end position="158"/>
    </location>
</feature>
<evidence type="ECO:0000256" key="4">
    <source>
        <dbReference type="ARBA" id="ARBA00022833"/>
    </source>
</evidence>
<feature type="region of interest" description="Disordered" evidence="6">
    <location>
        <begin position="323"/>
        <end position="344"/>
    </location>
</feature>
<gene>
    <name evidence="9" type="primary">LOC100902394</name>
</gene>
<accession>A0AAJ7L936</accession>
<dbReference type="Pfam" id="PF00642">
    <property type="entry name" value="zf-CCCH"/>
    <property type="match status" value="2"/>
</dbReference>
<feature type="compositionally biased region" description="Polar residues" evidence="6">
    <location>
        <begin position="325"/>
        <end position="344"/>
    </location>
</feature>
<protein>
    <submittedName>
        <fullName evidence="9">Protein TIS11</fullName>
    </submittedName>
</protein>
<feature type="domain" description="C3H1-type" evidence="7">
    <location>
        <begin position="130"/>
        <end position="158"/>
    </location>
</feature>
<dbReference type="FunFam" id="4.10.1000.10:FF:000002">
    <property type="entry name" value="Zinc finger protein 36, C3H1 type-like 1"/>
    <property type="match status" value="1"/>
</dbReference>
<dbReference type="InterPro" id="IPR045877">
    <property type="entry name" value="ZFP36-like"/>
</dbReference>
<evidence type="ECO:0000256" key="1">
    <source>
        <dbReference type="ARBA" id="ARBA00022723"/>
    </source>
</evidence>
<evidence type="ECO:0000259" key="7">
    <source>
        <dbReference type="PROSITE" id="PS50103"/>
    </source>
</evidence>
<evidence type="ECO:0000256" key="3">
    <source>
        <dbReference type="ARBA" id="ARBA00022771"/>
    </source>
</evidence>
<dbReference type="SMART" id="SM00356">
    <property type="entry name" value="ZnF_C3H1"/>
    <property type="match status" value="2"/>
</dbReference>
<evidence type="ECO:0000256" key="5">
    <source>
        <dbReference type="PROSITE-ProRule" id="PRU00723"/>
    </source>
</evidence>